<evidence type="ECO:0000259" key="5">
    <source>
        <dbReference type="PROSITE" id="PS51462"/>
    </source>
</evidence>
<dbReference type="InterPro" id="IPR020476">
    <property type="entry name" value="Nudix_hydrolase"/>
</dbReference>
<dbReference type="PROSITE" id="PS00893">
    <property type="entry name" value="NUDIX_BOX"/>
    <property type="match status" value="1"/>
</dbReference>
<evidence type="ECO:0000256" key="4">
    <source>
        <dbReference type="SAM" id="MobiDB-lite"/>
    </source>
</evidence>
<accession>A0A372GNR7</accession>
<evidence type="ECO:0000256" key="3">
    <source>
        <dbReference type="RuleBase" id="RU003476"/>
    </source>
</evidence>
<evidence type="ECO:0000256" key="1">
    <source>
        <dbReference type="ARBA" id="ARBA00005582"/>
    </source>
</evidence>
<dbReference type="RefSeq" id="WP_117397500.1">
    <property type="nucleotide sequence ID" value="NZ_QVNQ01000001.1"/>
</dbReference>
<dbReference type="PANTHER" id="PTHR43736">
    <property type="entry name" value="ADP-RIBOSE PYROPHOSPHATASE"/>
    <property type="match status" value="1"/>
</dbReference>
<dbReference type="AlphaFoldDB" id="A0A372GNR7"/>
<evidence type="ECO:0000313" key="7">
    <source>
        <dbReference type="Proteomes" id="UP000262882"/>
    </source>
</evidence>
<dbReference type="CDD" id="cd18873">
    <property type="entry name" value="NUDIX_NadM_like"/>
    <property type="match status" value="1"/>
</dbReference>
<keyword evidence="2 3" id="KW-0378">Hydrolase</keyword>
<dbReference type="EMBL" id="QVNQ01000001">
    <property type="protein sequence ID" value="RFS87047.1"/>
    <property type="molecule type" value="Genomic_DNA"/>
</dbReference>
<evidence type="ECO:0000313" key="6">
    <source>
        <dbReference type="EMBL" id="RFS87047.1"/>
    </source>
</evidence>
<dbReference type="InterPro" id="IPR036390">
    <property type="entry name" value="WH_DNA-bd_sf"/>
</dbReference>
<comment type="similarity">
    <text evidence="1 3">Belongs to the Nudix hydrolase family.</text>
</comment>
<dbReference type="InterPro" id="IPR036388">
    <property type="entry name" value="WH-like_DNA-bd_sf"/>
</dbReference>
<keyword evidence="7" id="KW-1185">Reference proteome</keyword>
<gene>
    <name evidence="6" type="ORF">D0T12_01995</name>
</gene>
<feature type="region of interest" description="Disordered" evidence="4">
    <location>
        <begin position="235"/>
        <end position="261"/>
    </location>
</feature>
<feature type="domain" description="Nudix hydrolase" evidence="5">
    <location>
        <begin position="10"/>
        <end position="146"/>
    </location>
</feature>
<dbReference type="PROSITE" id="PS51462">
    <property type="entry name" value="NUDIX"/>
    <property type="match status" value="1"/>
</dbReference>
<dbReference type="PANTHER" id="PTHR43736:SF4">
    <property type="entry name" value="SLR1690 PROTEIN"/>
    <property type="match status" value="1"/>
</dbReference>
<protein>
    <submittedName>
        <fullName evidence="6">NUDIX hydrolase</fullName>
    </submittedName>
</protein>
<dbReference type="InterPro" id="IPR054105">
    <property type="entry name" value="WHD_NrtR"/>
</dbReference>
<dbReference type="OrthoDB" id="9786141at2"/>
<dbReference type="Proteomes" id="UP000262882">
    <property type="component" value="Unassembled WGS sequence"/>
</dbReference>
<dbReference type="Pfam" id="PF21906">
    <property type="entry name" value="WHD_NrtR"/>
    <property type="match status" value="1"/>
</dbReference>
<proteinExistence type="inferred from homology"/>
<dbReference type="InterPro" id="IPR020084">
    <property type="entry name" value="NUDIX_hydrolase_CS"/>
</dbReference>
<organism evidence="6 7">
    <name type="scientific">Actinomadura spongiicola</name>
    <dbReference type="NCBI Taxonomy" id="2303421"/>
    <lineage>
        <taxon>Bacteria</taxon>
        <taxon>Bacillati</taxon>
        <taxon>Actinomycetota</taxon>
        <taxon>Actinomycetes</taxon>
        <taxon>Streptosporangiales</taxon>
        <taxon>Thermomonosporaceae</taxon>
        <taxon>Actinomadura</taxon>
    </lineage>
</organism>
<dbReference type="InterPro" id="IPR000086">
    <property type="entry name" value="NUDIX_hydrolase_dom"/>
</dbReference>
<dbReference type="Gene3D" id="1.10.10.10">
    <property type="entry name" value="Winged helix-like DNA-binding domain superfamily/Winged helix DNA-binding domain"/>
    <property type="match status" value="1"/>
</dbReference>
<dbReference type="Pfam" id="PF00293">
    <property type="entry name" value="NUDIX"/>
    <property type="match status" value="1"/>
</dbReference>
<dbReference type="SUPFAM" id="SSF55811">
    <property type="entry name" value="Nudix"/>
    <property type="match status" value="1"/>
</dbReference>
<dbReference type="PRINTS" id="PR00502">
    <property type="entry name" value="NUDIXFAMILY"/>
</dbReference>
<dbReference type="Gene3D" id="3.90.79.10">
    <property type="entry name" value="Nucleoside Triphosphate Pyrophosphohydrolase"/>
    <property type="match status" value="1"/>
</dbReference>
<reference evidence="6 7" key="1">
    <citation type="submission" date="2018-08" db="EMBL/GenBank/DDBJ databases">
        <title>Actinomadura spongicola sp. nov., isolated from marine sponge Leucetta chagosensis.</title>
        <authorList>
            <person name="Li L."/>
            <person name="Lin H.W."/>
        </authorList>
    </citation>
    <scope>NUCLEOTIDE SEQUENCE [LARGE SCALE GENOMIC DNA]</scope>
    <source>
        <strain evidence="6 7">LHW52907</strain>
    </source>
</reference>
<dbReference type="InterPro" id="IPR015797">
    <property type="entry name" value="NUDIX_hydrolase-like_dom_sf"/>
</dbReference>
<evidence type="ECO:0000256" key="2">
    <source>
        <dbReference type="ARBA" id="ARBA00022801"/>
    </source>
</evidence>
<dbReference type="SUPFAM" id="SSF46785">
    <property type="entry name" value="Winged helix' DNA-binding domain"/>
    <property type="match status" value="1"/>
</dbReference>
<sequence length="261" mass="28386">MTIEDAEWKPPIVTVTVDLVIFTVRDGDLQVLLIDRGIEPYLGYPALPGGYIDKGETLEEAALRELHEETGLDARTLHLEQLHAYSDPRRDPRGRVITVAYLALGPDLPVPVSGTDAAAASWAPVSDALAGRLAFDHAGILRDGLERARSQLEHTTVAAAFCVEPFTISDLRHIYEAVWGFKLDPSNFRRKVTRTEGFLEPTGERYVPQIGRPALLYRRGNAAALSPPLLRTSQLSSAGGNAADRTMPLVPQENAGLAGSD</sequence>
<comment type="caution">
    <text evidence="6">The sequence shown here is derived from an EMBL/GenBank/DDBJ whole genome shotgun (WGS) entry which is preliminary data.</text>
</comment>
<name>A0A372GNR7_9ACTN</name>
<dbReference type="GO" id="GO:0016787">
    <property type="term" value="F:hydrolase activity"/>
    <property type="evidence" value="ECO:0007669"/>
    <property type="project" value="UniProtKB-KW"/>
</dbReference>